<reference evidence="3" key="1">
    <citation type="journal article" date="2012" name="PLoS ONE">
        <title>The success of Acinetobacter species; genetic, metabolic and virulence attributes.</title>
        <authorList>
            <person name="Peleg A.Y."/>
            <person name="de Breij A."/>
            <person name="Adams M.D."/>
            <person name="Cerqueira G.M."/>
            <person name="Mocali S."/>
            <person name="Galardini M."/>
            <person name="Nibbering P.H."/>
            <person name="Earl A.M."/>
            <person name="Ward D.V."/>
            <person name="Paterson D.L."/>
            <person name="Seifert H."/>
            <person name="Dijkshoorn L."/>
        </authorList>
    </citation>
    <scope>NUCLEOTIDE SEQUENCE [LARGE SCALE GENOMIC DNA]</scope>
    <source>
        <strain evidence="3">SH205</strain>
    </source>
</reference>
<dbReference type="Proteomes" id="UP000018442">
    <property type="component" value="Unassembled WGS sequence"/>
</dbReference>
<gene>
    <name evidence="2" type="ORF">HMPREF0026_01004</name>
</gene>
<sequence>MYVCKTLAENNGIQTCVEWVEQLTINDLFGITAAQAAQIGMAASLVIVVAAVFNKLGQLGEKSHD</sequence>
<accession>D0SIQ6</accession>
<dbReference type="AlphaFoldDB" id="D0SIQ6"/>
<keyword evidence="1" id="KW-0472">Membrane</keyword>
<dbReference type="RefSeq" id="WP_005402639.1">
    <property type="nucleotide sequence ID" value="NZ_GG705011.1"/>
</dbReference>
<feature type="transmembrane region" description="Helical" evidence="1">
    <location>
        <begin position="28"/>
        <end position="53"/>
    </location>
</feature>
<evidence type="ECO:0000313" key="3">
    <source>
        <dbReference type="Proteomes" id="UP000018442"/>
    </source>
</evidence>
<proteinExistence type="predicted"/>
<evidence type="ECO:0000313" key="2">
    <source>
        <dbReference type="EMBL" id="EEY93728.1"/>
    </source>
</evidence>
<name>D0SIQ6_ACIJU</name>
<protein>
    <submittedName>
        <fullName evidence="2">Uncharacterized protein</fullName>
    </submittedName>
</protein>
<keyword evidence="1" id="KW-1133">Transmembrane helix</keyword>
<dbReference type="EMBL" id="GG705011">
    <property type="protein sequence ID" value="EEY93728.1"/>
    <property type="molecule type" value="Genomic_DNA"/>
</dbReference>
<keyword evidence="1" id="KW-0812">Transmembrane</keyword>
<organism evidence="2 3">
    <name type="scientific">Acinetobacter junii SH205</name>
    <dbReference type="NCBI Taxonomy" id="575587"/>
    <lineage>
        <taxon>Bacteria</taxon>
        <taxon>Pseudomonadati</taxon>
        <taxon>Pseudomonadota</taxon>
        <taxon>Gammaproteobacteria</taxon>
        <taxon>Moraxellales</taxon>
        <taxon>Moraxellaceae</taxon>
        <taxon>Acinetobacter</taxon>
    </lineage>
</organism>
<dbReference type="HOGENOM" id="CLU_2821308_0_0_6"/>
<evidence type="ECO:0000256" key="1">
    <source>
        <dbReference type="SAM" id="Phobius"/>
    </source>
</evidence>